<keyword evidence="2" id="KW-1185">Reference proteome</keyword>
<protein>
    <submittedName>
        <fullName evidence="1">Uncharacterized protein</fullName>
    </submittedName>
</protein>
<organism evidence="1 2">
    <name type="scientific">Trichinella pseudospiralis</name>
    <name type="common">Parasitic roundworm</name>
    <dbReference type="NCBI Taxonomy" id="6337"/>
    <lineage>
        <taxon>Eukaryota</taxon>
        <taxon>Metazoa</taxon>
        <taxon>Ecdysozoa</taxon>
        <taxon>Nematoda</taxon>
        <taxon>Enoplea</taxon>
        <taxon>Dorylaimia</taxon>
        <taxon>Trichinellida</taxon>
        <taxon>Trichinellidae</taxon>
        <taxon>Trichinella</taxon>
    </lineage>
</organism>
<evidence type="ECO:0000313" key="2">
    <source>
        <dbReference type="Proteomes" id="UP000054805"/>
    </source>
</evidence>
<gene>
    <name evidence="1" type="ORF">T4B_9576</name>
</gene>
<sequence>MLRSPSLVIREYCVRVCVNDVNFRLWDCSEYDCA</sequence>
<reference evidence="1 2" key="1">
    <citation type="submission" date="2015-01" db="EMBL/GenBank/DDBJ databases">
        <title>Evolution of Trichinella species and genotypes.</title>
        <authorList>
            <person name="Korhonen P.K."/>
            <person name="Edoardo P."/>
            <person name="Giuseppe L.R."/>
            <person name="Gasser R.B."/>
        </authorList>
    </citation>
    <scope>NUCLEOTIDE SEQUENCE [LARGE SCALE GENOMIC DNA]</scope>
    <source>
        <strain evidence="1">ISS588</strain>
    </source>
</reference>
<dbReference type="AlphaFoldDB" id="A0A0V1G7K8"/>
<evidence type="ECO:0000313" key="1">
    <source>
        <dbReference type="EMBL" id="KRY94101.1"/>
    </source>
</evidence>
<dbReference type="Proteomes" id="UP000054805">
    <property type="component" value="Unassembled WGS sequence"/>
</dbReference>
<accession>A0A0V1G7K8</accession>
<name>A0A0V1G7K8_TRIPS</name>
<dbReference type="EMBL" id="JYDS01005950">
    <property type="protein sequence ID" value="KRY94101.1"/>
    <property type="molecule type" value="Genomic_DNA"/>
</dbReference>
<comment type="caution">
    <text evidence="1">The sequence shown here is derived from an EMBL/GenBank/DDBJ whole genome shotgun (WGS) entry which is preliminary data.</text>
</comment>
<proteinExistence type="predicted"/>